<evidence type="ECO:0000313" key="1">
    <source>
        <dbReference type="EMBL" id="KAL3538147.1"/>
    </source>
</evidence>
<comment type="caution">
    <text evidence="1">The sequence shown here is derived from an EMBL/GenBank/DDBJ whole genome shotgun (WGS) entry which is preliminary data.</text>
</comment>
<name>A0ABD3B3L1_9GENT</name>
<dbReference type="EMBL" id="JBJUIK010000001">
    <property type="protein sequence ID" value="KAL3538147.1"/>
    <property type="molecule type" value="Genomic_DNA"/>
</dbReference>
<dbReference type="AlphaFoldDB" id="A0ABD3B3L1"/>
<sequence length="77" mass="8453">MTVELHGLWTVLNASIRPHEINILCTIPAEPGKEETTFFIIRQEVASRSGAEDAISGQVLNWAYVFLGGLADLTIKV</sequence>
<organism evidence="1 2">
    <name type="scientific">Cinchona calisaya</name>
    <dbReference type="NCBI Taxonomy" id="153742"/>
    <lineage>
        <taxon>Eukaryota</taxon>
        <taxon>Viridiplantae</taxon>
        <taxon>Streptophyta</taxon>
        <taxon>Embryophyta</taxon>
        <taxon>Tracheophyta</taxon>
        <taxon>Spermatophyta</taxon>
        <taxon>Magnoliopsida</taxon>
        <taxon>eudicotyledons</taxon>
        <taxon>Gunneridae</taxon>
        <taxon>Pentapetalae</taxon>
        <taxon>asterids</taxon>
        <taxon>lamiids</taxon>
        <taxon>Gentianales</taxon>
        <taxon>Rubiaceae</taxon>
        <taxon>Cinchonoideae</taxon>
        <taxon>Cinchoneae</taxon>
        <taxon>Cinchona</taxon>
    </lineage>
</organism>
<proteinExistence type="predicted"/>
<evidence type="ECO:0000313" key="2">
    <source>
        <dbReference type="Proteomes" id="UP001630127"/>
    </source>
</evidence>
<reference evidence="1 2" key="1">
    <citation type="submission" date="2024-11" db="EMBL/GenBank/DDBJ databases">
        <title>A near-complete genome assembly of Cinchona calisaya.</title>
        <authorList>
            <person name="Lian D.C."/>
            <person name="Zhao X.W."/>
            <person name="Wei L."/>
        </authorList>
    </citation>
    <scope>NUCLEOTIDE SEQUENCE [LARGE SCALE GENOMIC DNA]</scope>
    <source>
        <tissue evidence="1">Nenye</tissue>
    </source>
</reference>
<keyword evidence="2" id="KW-1185">Reference proteome</keyword>
<gene>
    <name evidence="1" type="ORF">ACH5RR_001513</name>
</gene>
<accession>A0ABD3B3L1</accession>
<dbReference type="Proteomes" id="UP001630127">
    <property type="component" value="Unassembled WGS sequence"/>
</dbReference>
<protein>
    <submittedName>
        <fullName evidence="1">Uncharacterized protein</fullName>
    </submittedName>
</protein>